<dbReference type="SUPFAM" id="SSF53623">
    <property type="entry name" value="MurD-like peptide ligases, catalytic domain"/>
    <property type="match status" value="1"/>
</dbReference>
<evidence type="ECO:0000313" key="4">
    <source>
        <dbReference type="Proteomes" id="UP000034135"/>
    </source>
</evidence>
<dbReference type="Gene3D" id="3.90.190.20">
    <property type="entry name" value="Mur ligase, C-terminal domain"/>
    <property type="match status" value="1"/>
</dbReference>
<dbReference type="PANTHER" id="PTHR23135:SF4">
    <property type="entry name" value="UDP-N-ACETYLMURAMOYL-L-ALANYL-D-GLUTAMATE--2,6-DIAMINOPIMELATE LIGASE MURE HOMOLOG, CHLOROPLASTIC"/>
    <property type="match status" value="1"/>
</dbReference>
<dbReference type="Pfam" id="PF02875">
    <property type="entry name" value="Mur_ligase_C"/>
    <property type="match status" value="1"/>
</dbReference>
<evidence type="ECO:0000313" key="3">
    <source>
        <dbReference type="EMBL" id="KKS64697.1"/>
    </source>
</evidence>
<proteinExistence type="predicted"/>
<dbReference type="AlphaFoldDB" id="A0A0G1AUK0"/>
<dbReference type="GO" id="GO:0016881">
    <property type="term" value="F:acid-amino acid ligase activity"/>
    <property type="evidence" value="ECO:0007669"/>
    <property type="project" value="InterPro"/>
</dbReference>
<dbReference type="Pfam" id="PF08245">
    <property type="entry name" value="Mur_ligase_M"/>
    <property type="match status" value="1"/>
</dbReference>
<accession>A0A0G1AUK0</accession>
<reference evidence="3 4" key="1">
    <citation type="journal article" date="2015" name="Nature">
        <title>rRNA introns, odd ribosomes, and small enigmatic genomes across a large radiation of phyla.</title>
        <authorList>
            <person name="Brown C.T."/>
            <person name="Hug L.A."/>
            <person name="Thomas B.C."/>
            <person name="Sharon I."/>
            <person name="Castelle C.J."/>
            <person name="Singh A."/>
            <person name="Wilkins M.J."/>
            <person name="Williams K.H."/>
            <person name="Banfield J.F."/>
        </authorList>
    </citation>
    <scope>NUCLEOTIDE SEQUENCE [LARGE SCALE GENOMIC DNA]</scope>
</reference>
<dbReference type="PANTHER" id="PTHR23135">
    <property type="entry name" value="MUR LIGASE FAMILY MEMBER"/>
    <property type="match status" value="1"/>
</dbReference>
<dbReference type="InterPro" id="IPR036565">
    <property type="entry name" value="Mur-like_cat_sf"/>
</dbReference>
<dbReference type="InterPro" id="IPR013221">
    <property type="entry name" value="Mur_ligase_cen"/>
</dbReference>
<dbReference type="InterPro" id="IPR004101">
    <property type="entry name" value="Mur_ligase_C"/>
</dbReference>
<sequence length="417" mass="46025">MKKLIVSVWQLFKRTILGKLIRALAPQWLVNLLLQLPVAVTANIVYGFPSRTIKAIGVTGTDGKTTTVNMIYRILKDVGFKVSMVSTTNTVIGEKSYDTGFHVTSPHQFTVQELLRKAARLGSEYIVLEVTSHGLDQHRFLGVKFDVGVLTNITYEHLDYHKTFENYKKAKLKLIRKVRFAVVNQGIRMIGGVKGKLVTFGLKEGDFNQKDINLKLKVPGEYNIENALAAYSVASVLGIKREVIVKSLENFDGVAGRMEEVKNNRGVEVFVDFAHTPNGLEQALKTLRDQTKGKLISIIGAEGQRDVEKRPLLGGIAAKLADIVVVTAVDPRGQLKKINAQIMEGAKKVGAKEGSNIFVIDNRQEAINFAINELAKKGDTVGIFGKGHEKSINYTGVEEPWSDIEAVKLALKNGRPC</sequence>
<protein>
    <submittedName>
        <fullName evidence="3">UDP-N-acetylmuramyl-tripeptide synthetase</fullName>
    </submittedName>
</protein>
<dbReference type="Gene3D" id="3.40.1190.10">
    <property type="entry name" value="Mur-like, catalytic domain"/>
    <property type="match status" value="1"/>
</dbReference>
<evidence type="ECO:0000259" key="1">
    <source>
        <dbReference type="Pfam" id="PF02875"/>
    </source>
</evidence>
<dbReference type="Proteomes" id="UP000034135">
    <property type="component" value="Unassembled WGS sequence"/>
</dbReference>
<name>A0A0G1AUK0_9BACT</name>
<dbReference type="SUPFAM" id="SSF53244">
    <property type="entry name" value="MurD-like peptide ligases, peptide-binding domain"/>
    <property type="match status" value="1"/>
</dbReference>
<gene>
    <name evidence="3" type="ORF">UV33_C0020G0007</name>
</gene>
<dbReference type="EMBL" id="LCEB01000020">
    <property type="protein sequence ID" value="KKS64697.1"/>
    <property type="molecule type" value="Genomic_DNA"/>
</dbReference>
<organism evidence="3 4">
    <name type="scientific">Candidatus Daviesbacteria bacterium GW2011_GWA1_42_6</name>
    <dbReference type="NCBI Taxonomy" id="1618420"/>
    <lineage>
        <taxon>Bacteria</taxon>
        <taxon>Candidatus Daviesiibacteriota</taxon>
    </lineage>
</organism>
<evidence type="ECO:0000259" key="2">
    <source>
        <dbReference type="Pfam" id="PF08245"/>
    </source>
</evidence>
<dbReference type="GO" id="GO:0005524">
    <property type="term" value="F:ATP binding"/>
    <property type="evidence" value="ECO:0007669"/>
    <property type="project" value="InterPro"/>
</dbReference>
<comment type="caution">
    <text evidence="3">The sequence shown here is derived from an EMBL/GenBank/DDBJ whole genome shotgun (WGS) entry which is preliminary data.</text>
</comment>
<feature type="domain" description="Mur ligase central" evidence="2">
    <location>
        <begin position="58"/>
        <end position="233"/>
    </location>
</feature>
<feature type="domain" description="Mur ligase C-terminal" evidence="1">
    <location>
        <begin position="256"/>
        <end position="387"/>
    </location>
</feature>
<dbReference type="InterPro" id="IPR036615">
    <property type="entry name" value="Mur_ligase_C_dom_sf"/>
</dbReference>